<gene>
    <name evidence="3" type="ORF">HMPREF9220_1109</name>
</gene>
<dbReference type="PANTHER" id="PTHR46609">
    <property type="entry name" value="EXONUCLEASE, PHAGE-TYPE/RECB, C-TERMINAL DOMAIN-CONTAINING PROTEIN"/>
    <property type="match status" value="1"/>
</dbReference>
<feature type="domain" description="YqaJ viral recombinase" evidence="2">
    <location>
        <begin position="16"/>
        <end position="150"/>
    </location>
</feature>
<feature type="coiled-coil region" evidence="1">
    <location>
        <begin position="226"/>
        <end position="253"/>
    </location>
</feature>
<evidence type="ECO:0000256" key="1">
    <source>
        <dbReference type="SAM" id="Coils"/>
    </source>
</evidence>
<evidence type="ECO:0000313" key="4">
    <source>
        <dbReference type="Proteomes" id="UP000004594"/>
    </source>
</evidence>
<dbReference type="InterPro" id="IPR017482">
    <property type="entry name" value="Lambda-type_endonuclease"/>
</dbReference>
<comment type="caution">
    <text evidence="3">The sequence shown here is derived from an EMBL/GenBank/DDBJ whole genome shotgun (WGS) entry which is preliminary data.</text>
</comment>
<dbReference type="InterPro" id="IPR051703">
    <property type="entry name" value="NF-kappa-B_Signaling_Reg"/>
</dbReference>
<keyword evidence="1" id="KW-0175">Coiled coil</keyword>
<dbReference type="eggNOG" id="COG5377">
    <property type="taxonomic scope" value="Bacteria"/>
</dbReference>
<dbReference type="OrthoDB" id="46225at2"/>
<dbReference type="InterPro" id="IPR019080">
    <property type="entry name" value="YqaJ_viral_recombinase"/>
</dbReference>
<dbReference type="NCBIfam" id="TIGR03033">
    <property type="entry name" value="phage_rel_nuc"/>
    <property type="match status" value="1"/>
</dbReference>
<dbReference type="EMBL" id="AENT01000012">
    <property type="protein sequence ID" value="EFR42942.1"/>
    <property type="molecule type" value="Genomic_DNA"/>
</dbReference>
<reference evidence="3 4" key="1">
    <citation type="submission" date="2010-11" db="EMBL/GenBank/DDBJ databases">
        <authorList>
            <person name="Durkin A.S."/>
            <person name="Madupu R."/>
            <person name="Torralba M."/>
            <person name="Gillis M."/>
            <person name="Methe B."/>
            <person name="Sutton G."/>
            <person name="Nelson K.E."/>
        </authorList>
    </citation>
    <scope>NUCLEOTIDE SEQUENCE [LARGE SCALE GENOMIC DNA]</scope>
    <source>
        <strain evidence="3 4">UPII 345-E</strain>
    </source>
</reference>
<dbReference type="RefSeq" id="WP_007554348.1">
    <property type="nucleotide sequence ID" value="NZ_AENT01000012.1"/>
</dbReference>
<accession>E4L8C6</accession>
<dbReference type="InterPro" id="IPR011335">
    <property type="entry name" value="Restrct_endonuc-II-like"/>
</dbReference>
<proteinExistence type="predicted"/>
<organism evidence="3 4">
    <name type="scientific">Dialister micraerophilus UPII 345-E</name>
    <dbReference type="NCBI Taxonomy" id="910314"/>
    <lineage>
        <taxon>Bacteria</taxon>
        <taxon>Bacillati</taxon>
        <taxon>Bacillota</taxon>
        <taxon>Negativicutes</taxon>
        <taxon>Veillonellales</taxon>
        <taxon>Veillonellaceae</taxon>
        <taxon>Dialister</taxon>
    </lineage>
</organism>
<dbReference type="Pfam" id="PF09588">
    <property type="entry name" value="YqaJ"/>
    <property type="match status" value="1"/>
</dbReference>
<sequence>MYKQILTVKDSEDHSKWLGIRNKGIGGSDAGVIMGLNPYKSINDLWLEKTNQVEQEDLTDNEYVYWGNQLEDMVAKEFAKRSNYKVRRMGTVQSNEYPFMIANIDRWIVGENFGLECKTANAFAGKNWEDDELPDSYYCQCLHYMAVTGAPCWYIAVLLGGNKFIYKKIDRNEDDIKTLIKEENKFWDLVKTKKAPPVDASKACANALNVMFKGNKDSETILPDKALELIKNIDESTEIIDKLKEDMQLNKNKLMALMGDFEIGHVGNRKVTWKMTKGRESISVSRLKKVDKASYEALKAIDLITVSEPTRRLRIY</sequence>
<evidence type="ECO:0000313" key="3">
    <source>
        <dbReference type="EMBL" id="EFR42942.1"/>
    </source>
</evidence>
<evidence type="ECO:0000259" key="2">
    <source>
        <dbReference type="Pfam" id="PF09588"/>
    </source>
</evidence>
<dbReference type="Proteomes" id="UP000004594">
    <property type="component" value="Unassembled WGS sequence"/>
</dbReference>
<dbReference type="AlphaFoldDB" id="E4L8C6"/>
<dbReference type="InterPro" id="IPR011604">
    <property type="entry name" value="PDDEXK-like_dom_sf"/>
</dbReference>
<dbReference type="SUPFAM" id="SSF52980">
    <property type="entry name" value="Restriction endonuclease-like"/>
    <property type="match status" value="1"/>
</dbReference>
<dbReference type="PANTHER" id="PTHR46609:SF6">
    <property type="entry name" value="EXONUCLEASE, PHAGE-TYPE_RECB, C-TERMINAL DOMAIN-CONTAINING PROTEIN-RELATED"/>
    <property type="match status" value="1"/>
</dbReference>
<dbReference type="Gene3D" id="3.90.320.10">
    <property type="match status" value="1"/>
</dbReference>
<name>E4L8C6_9FIRM</name>
<protein>
    <submittedName>
        <fullName evidence="3">YqaJ viral recombinase family protein</fullName>
    </submittedName>
</protein>